<protein>
    <recommendedName>
        <fullName evidence="5">Glycosyl hydrolase</fullName>
    </recommendedName>
</protein>
<dbReference type="InterPro" id="IPR012878">
    <property type="entry name" value="Beta-AFase-like_GH127_cat"/>
</dbReference>
<dbReference type="Pfam" id="PF20736">
    <property type="entry name" value="Glyco_hydro127M"/>
    <property type="match status" value="1"/>
</dbReference>
<feature type="domain" description="Non-reducing end beta-L-arabinofuranosidase-like GH127 catalytic" evidence="1">
    <location>
        <begin position="125"/>
        <end position="470"/>
    </location>
</feature>
<dbReference type="PANTHER" id="PTHR43465">
    <property type="entry name" value="DUF1680 DOMAIN PROTEIN (AFU_ORTHOLOGUE AFUA_1G08910)"/>
    <property type="match status" value="1"/>
</dbReference>
<accession>A0A2U2BC39</accession>
<feature type="domain" description="Non-reducing end beta-L-arabinofuranosidase-like GH127 middle" evidence="2">
    <location>
        <begin position="482"/>
        <end position="572"/>
    </location>
</feature>
<dbReference type="AlphaFoldDB" id="A0A2U2BC39"/>
<dbReference type="InterPro" id="IPR008928">
    <property type="entry name" value="6-hairpin_glycosidase_sf"/>
</dbReference>
<dbReference type="OrthoDB" id="9757939at2"/>
<dbReference type="InterPro" id="IPR049046">
    <property type="entry name" value="Beta-AFase-like_GH127_middle"/>
</dbReference>
<reference evidence="3 4" key="1">
    <citation type="submission" date="2018-05" db="EMBL/GenBank/DDBJ databases">
        <title>Marinilabilia rubrum sp. nov., isolated from saltern sediment.</title>
        <authorList>
            <person name="Zhang R."/>
        </authorList>
    </citation>
    <scope>NUCLEOTIDE SEQUENCE [LARGE SCALE GENOMIC DNA]</scope>
    <source>
        <strain evidence="3 4">WTE16</strain>
    </source>
</reference>
<name>A0A2U2BC39_9BACT</name>
<comment type="caution">
    <text evidence="3">The sequence shown here is derived from an EMBL/GenBank/DDBJ whole genome shotgun (WGS) entry which is preliminary data.</text>
</comment>
<gene>
    <name evidence="3" type="ORF">DDZ16_03060</name>
</gene>
<dbReference type="PANTHER" id="PTHR43465:SF2">
    <property type="entry name" value="DUF1680 DOMAIN PROTEIN (AFU_ORTHOLOGUE AFUA_1G08910)"/>
    <property type="match status" value="1"/>
</dbReference>
<evidence type="ECO:0000313" key="4">
    <source>
        <dbReference type="Proteomes" id="UP000244956"/>
    </source>
</evidence>
<organism evidence="3 4">
    <name type="scientific">Marinilabilia rubra</name>
    <dbReference type="NCBI Taxonomy" id="2162893"/>
    <lineage>
        <taxon>Bacteria</taxon>
        <taxon>Pseudomonadati</taxon>
        <taxon>Bacteroidota</taxon>
        <taxon>Bacteroidia</taxon>
        <taxon>Marinilabiliales</taxon>
        <taxon>Marinilabiliaceae</taxon>
        <taxon>Marinilabilia</taxon>
    </lineage>
</organism>
<evidence type="ECO:0008006" key="5">
    <source>
        <dbReference type="Google" id="ProtNLM"/>
    </source>
</evidence>
<proteinExistence type="predicted"/>
<dbReference type="RefSeq" id="WP_109262965.1">
    <property type="nucleotide sequence ID" value="NZ_QEWP01000002.1"/>
</dbReference>
<dbReference type="EMBL" id="QEWP01000002">
    <property type="protein sequence ID" value="PWE00593.1"/>
    <property type="molecule type" value="Genomic_DNA"/>
</dbReference>
<evidence type="ECO:0000313" key="3">
    <source>
        <dbReference type="EMBL" id="PWE00593.1"/>
    </source>
</evidence>
<sequence length="689" mass="78975">MKQIVLSLMTLLVITSCQSKKSSQGESFLGQVNQMAEIEDDSDLLTFFDKPDAPLKQKFENLPVGNNRPTGWMLDMMNNDLESGMVGALDDLYPGIKKDDIFNTNRRGGMEDIPEMGDLVLTGDAWEKSIMWWNSETAGNWWDGFVRHAFLTNNEKAIEQSHKIVENLLASQDEDGYIGIYKENLRYQHEGANGELWAQTTAFRTMLAYYEFTGKKEVLDAVEKAMAVTIERYGPEGRNPFYLKTAFGGATHGLMLTDVCETLHRLTKNAKYLDYSTYLYRAFSTYGVNRAFNDVRYPYLLQKDSLFESHGVHTYEHLRSLINAYYNTGYPELETAYNNAMYKLDFCILPSGAGHGQEWIAKLKADPTYTHTEFCTMLELRNFYLSAAQKTGDINYADRAEKLTFNGMMGARYPDGKSLTYAKGDNCCILNSYKHGKEESHYDSRYKYSPTHSDPAVCCVPNYTRNYTYYLANMWMKAEDGLAAVLYGPSKLTTKVNRTHITIQQITSYPFSDKIKFVVSTDEPVSFALYFRKPQWTKELKINMAGLNAIETDGFFKVEKEWNGGDVIEIEFVNKVERRIFRTGDVYFQRGALVYAYPIEHSIKNIKDYKQGDFHDFHCFPKNEKACDFITVKDENVEVFDYQESNKTSNPWYQSTPILTVDLGGTINKVQLEPMGNTVLRQVAFPVQE</sequence>
<evidence type="ECO:0000259" key="2">
    <source>
        <dbReference type="Pfam" id="PF20736"/>
    </source>
</evidence>
<dbReference type="SUPFAM" id="SSF48208">
    <property type="entry name" value="Six-hairpin glycosidases"/>
    <property type="match status" value="1"/>
</dbReference>
<dbReference type="Proteomes" id="UP000244956">
    <property type="component" value="Unassembled WGS sequence"/>
</dbReference>
<dbReference type="Pfam" id="PF07944">
    <property type="entry name" value="Beta-AFase-like_GH127_cat"/>
    <property type="match status" value="1"/>
</dbReference>
<dbReference type="GO" id="GO:0005975">
    <property type="term" value="P:carbohydrate metabolic process"/>
    <property type="evidence" value="ECO:0007669"/>
    <property type="project" value="InterPro"/>
</dbReference>
<dbReference type="InterPro" id="IPR049174">
    <property type="entry name" value="Beta-AFase-like"/>
</dbReference>
<evidence type="ECO:0000259" key="1">
    <source>
        <dbReference type="Pfam" id="PF07944"/>
    </source>
</evidence>
<dbReference type="PROSITE" id="PS51257">
    <property type="entry name" value="PROKAR_LIPOPROTEIN"/>
    <property type="match status" value="1"/>
</dbReference>
<keyword evidence="4" id="KW-1185">Reference proteome</keyword>